<dbReference type="EMBL" id="JAEHOE010000144">
    <property type="protein sequence ID" value="KAG2484693.1"/>
    <property type="molecule type" value="Genomic_DNA"/>
</dbReference>
<dbReference type="PANTHER" id="PTHR13271:SF151">
    <property type="entry name" value="SET DOMAIN-CONTAINING PROTEIN 4"/>
    <property type="match status" value="1"/>
</dbReference>
<dbReference type="SUPFAM" id="SSF82199">
    <property type="entry name" value="SET domain"/>
    <property type="match status" value="1"/>
</dbReference>
<accession>A0A836BRI9</accession>
<keyword evidence="3" id="KW-1185">Reference proteome</keyword>
<evidence type="ECO:0000259" key="1">
    <source>
        <dbReference type="PROSITE" id="PS50280"/>
    </source>
</evidence>
<name>A0A836BRI9_9CHLO</name>
<protein>
    <recommendedName>
        <fullName evidence="1">SET domain-containing protein</fullName>
    </recommendedName>
</protein>
<proteinExistence type="predicted"/>
<dbReference type="OrthoDB" id="540532at2759"/>
<dbReference type="PROSITE" id="PS50280">
    <property type="entry name" value="SET"/>
    <property type="match status" value="1"/>
</dbReference>
<dbReference type="InterPro" id="IPR046341">
    <property type="entry name" value="SET_dom_sf"/>
</dbReference>
<dbReference type="InterPro" id="IPR050600">
    <property type="entry name" value="SETD3_SETD6_MTase"/>
</dbReference>
<dbReference type="AlphaFoldDB" id="A0A836BRI9"/>
<evidence type="ECO:0000313" key="2">
    <source>
        <dbReference type="EMBL" id="KAG2484693.1"/>
    </source>
</evidence>
<reference evidence="2" key="1">
    <citation type="journal article" date="2020" name="bioRxiv">
        <title>Comparative genomics of Chlamydomonas.</title>
        <authorList>
            <person name="Craig R.J."/>
            <person name="Hasan A.R."/>
            <person name="Ness R.W."/>
            <person name="Keightley P.D."/>
        </authorList>
    </citation>
    <scope>NUCLEOTIDE SEQUENCE</scope>
    <source>
        <strain evidence="2">CCAP 11/70</strain>
    </source>
</reference>
<dbReference type="PANTHER" id="PTHR13271">
    <property type="entry name" value="UNCHARACTERIZED PUTATIVE METHYLTRANSFERASE"/>
    <property type="match status" value="1"/>
</dbReference>
<dbReference type="GO" id="GO:0016279">
    <property type="term" value="F:protein-lysine N-methyltransferase activity"/>
    <property type="evidence" value="ECO:0007669"/>
    <property type="project" value="TreeGrafter"/>
</dbReference>
<evidence type="ECO:0000313" key="3">
    <source>
        <dbReference type="Proteomes" id="UP000612055"/>
    </source>
</evidence>
<feature type="domain" description="SET" evidence="1">
    <location>
        <begin position="29"/>
        <end position="147"/>
    </location>
</feature>
<dbReference type="Proteomes" id="UP000612055">
    <property type="component" value="Unassembled WGS sequence"/>
</dbReference>
<gene>
    <name evidence="2" type="ORF">HYH03_016522</name>
</gene>
<dbReference type="Gene3D" id="3.90.1410.10">
    <property type="entry name" value="set domain protein methyltransferase, domain 1"/>
    <property type="match status" value="1"/>
</dbReference>
<dbReference type="CDD" id="cd10527">
    <property type="entry name" value="SET_LSMT"/>
    <property type="match status" value="1"/>
</dbReference>
<sequence>MHPNSRFKPYINTWPQPEEVVNQHNLDPQYWRMLKSPYWERELLKWLRSAQALAEGTWDPALPLTIPEAVGHVAVSQADVEHVSAIIASRSLGVFGRNLSLLVPLVDMANHAPACPHYLSAYDGRRYLDLIAGAPIKAGQEVCYDYGDLRDDYAVAHYGFLPDLRGQPPRLSLVDHPGFDPAARHTPNSLPDTPFAGSPAEVEREVGRLLQIHLAITSTPADLLPAETKGQWVYGMLKELESRRLRAIEAEVTRLARELDAASPGSVLDWEEGRGAKAVRTVCVGSNCWRTLPGGRWEVWVPEGGGKTEL</sequence>
<comment type="caution">
    <text evidence="2">The sequence shown here is derived from an EMBL/GenBank/DDBJ whole genome shotgun (WGS) entry which is preliminary data.</text>
</comment>
<dbReference type="InterPro" id="IPR001214">
    <property type="entry name" value="SET_dom"/>
</dbReference>
<organism evidence="2 3">
    <name type="scientific">Edaphochlamys debaryana</name>
    <dbReference type="NCBI Taxonomy" id="47281"/>
    <lineage>
        <taxon>Eukaryota</taxon>
        <taxon>Viridiplantae</taxon>
        <taxon>Chlorophyta</taxon>
        <taxon>core chlorophytes</taxon>
        <taxon>Chlorophyceae</taxon>
        <taxon>CS clade</taxon>
        <taxon>Chlamydomonadales</taxon>
        <taxon>Chlamydomonadales incertae sedis</taxon>
        <taxon>Edaphochlamys</taxon>
    </lineage>
</organism>